<dbReference type="AlphaFoldDB" id="A0A7R9BHJ3"/>
<protein>
    <submittedName>
        <fullName evidence="3">Uncharacterized protein</fullName>
    </submittedName>
</protein>
<evidence type="ECO:0000256" key="1">
    <source>
        <dbReference type="SAM" id="MobiDB-lite"/>
    </source>
</evidence>
<feature type="signal peptide" evidence="2">
    <location>
        <begin position="1"/>
        <end position="21"/>
    </location>
</feature>
<evidence type="ECO:0000313" key="4">
    <source>
        <dbReference type="Proteomes" id="UP000678499"/>
    </source>
</evidence>
<keyword evidence="2" id="KW-0732">Signal</keyword>
<dbReference type="EMBL" id="OA882406">
    <property type="protein sequence ID" value="CAD7275197.1"/>
    <property type="molecule type" value="Genomic_DNA"/>
</dbReference>
<organism evidence="3">
    <name type="scientific">Notodromas monacha</name>
    <dbReference type="NCBI Taxonomy" id="399045"/>
    <lineage>
        <taxon>Eukaryota</taxon>
        <taxon>Metazoa</taxon>
        <taxon>Ecdysozoa</taxon>
        <taxon>Arthropoda</taxon>
        <taxon>Crustacea</taxon>
        <taxon>Oligostraca</taxon>
        <taxon>Ostracoda</taxon>
        <taxon>Podocopa</taxon>
        <taxon>Podocopida</taxon>
        <taxon>Cypridocopina</taxon>
        <taxon>Cypridoidea</taxon>
        <taxon>Cyprididae</taxon>
        <taxon>Notodromas</taxon>
    </lineage>
</organism>
<dbReference type="EMBL" id="CAJPEX010000369">
    <property type="protein sequence ID" value="CAG0915349.1"/>
    <property type="molecule type" value="Genomic_DNA"/>
</dbReference>
<feature type="region of interest" description="Disordered" evidence="1">
    <location>
        <begin position="92"/>
        <end position="126"/>
    </location>
</feature>
<proteinExistence type="predicted"/>
<name>A0A7R9BHJ3_9CRUS</name>
<evidence type="ECO:0000313" key="3">
    <source>
        <dbReference type="EMBL" id="CAD7275197.1"/>
    </source>
</evidence>
<evidence type="ECO:0000256" key="2">
    <source>
        <dbReference type="SAM" id="SignalP"/>
    </source>
</evidence>
<sequence>MEVQRMLVICFPAILVFVVEAFSAAMDFPPKNIPLRIPPIGISPEQQYTAAIYGAHFWRAYNQARNAGSSRKHAVRTATKLMKSIGIPKSDIYSGASKNKRRNQNVSHHDRSSSENEVTNPDDFPVGIIEKDREMMRKFELLMKGKLF</sequence>
<feature type="chain" id="PRO_5036210040" evidence="2">
    <location>
        <begin position="22"/>
        <end position="148"/>
    </location>
</feature>
<keyword evidence="4" id="KW-1185">Reference proteome</keyword>
<dbReference type="Proteomes" id="UP000678499">
    <property type="component" value="Unassembled WGS sequence"/>
</dbReference>
<gene>
    <name evidence="3" type="ORF">NMOB1V02_LOCUS2997</name>
</gene>
<reference evidence="3" key="1">
    <citation type="submission" date="2020-11" db="EMBL/GenBank/DDBJ databases">
        <authorList>
            <person name="Tran Van P."/>
        </authorList>
    </citation>
    <scope>NUCLEOTIDE SEQUENCE</scope>
</reference>
<accession>A0A7R9BHJ3</accession>